<comment type="caution">
    <text evidence="1">The sequence shown here is derived from an EMBL/GenBank/DDBJ whole genome shotgun (WGS) entry which is preliminary data.</text>
</comment>
<protein>
    <submittedName>
        <fullName evidence="1">Uncharacterized protein</fullName>
    </submittedName>
</protein>
<sequence length="54" mass="5810">MMRRDALSPFIEVPDTIAGLLAVGASVPLGQEGLVHISGRNDMDTNQKLGISWM</sequence>
<dbReference type="AlphaFoldDB" id="X1U6I5"/>
<accession>X1U6I5</accession>
<name>X1U6I5_9ZZZZ</name>
<evidence type="ECO:0000313" key="1">
    <source>
        <dbReference type="EMBL" id="GAJ13094.1"/>
    </source>
</evidence>
<gene>
    <name evidence="1" type="ORF">S12H4_45934</name>
</gene>
<dbReference type="EMBL" id="BARW01028453">
    <property type="protein sequence ID" value="GAJ13094.1"/>
    <property type="molecule type" value="Genomic_DNA"/>
</dbReference>
<proteinExistence type="predicted"/>
<organism evidence="1">
    <name type="scientific">marine sediment metagenome</name>
    <dbReference type="NCBI Taxonomy" id="412755"/>
    <lineage>
        <taxon>unclassified sequences</taxon>
        <taxon>metagenomes</taxon>
        <taxon>ecological metagenomes</taxon>
    </lineage>
</organism>
<feature type="non-terminal residue" evidence="1">
    <location>
        <position position="54"/>
    </location>
</feature>
<reference evidence="1" key="1">
    <citation type="journal article" date="2014" name="Front. Microbiol.">
        <title>High frequency of phylogenetically diverse reductive dehalogenase-homologous genes in deep subseafloor sedimentary metagenomes.</title>
        <authorList>
            <person name="Kawai M."/>
            <person name="Futagami T."/>
            <person name="Toyoda A."/>
            <person name="Takaki Y."/>
            <person name="Nishi S."/>
            <person name="Hori S."/>
            <person name="Arai W."/>
            <person name="Tsubouchi T."/>
            <person name="Morono Y."/>
            <person name="Uchiyama I."/>
            <person name="Ito T."/>
            <person name="Fujiyama A."/>
            <person name="Inagaki F."/>
            <person name="Takami H."/>
        </authorList>
    </citation>
    <scope>NUCLEOTIDE SEQUENCE</scope>
    <source>
        <strain evidence="1">Expedition CK06-06</strain>
    </source>
</reference>